<feature type="transmembrane region" description="Helical" evidence="1">
    <location>
        <begin position="12"/>
        <end position="32"/>
    </location>
</feature>
<keyword evidence="1" id="KW-1133">Transmembrane helix</keyword>
<dbReference type="EMBL" id="CP000542">
    <property type="protein sequence ID" value="ABM58292.1"/>
    <property type="molecule type" value="Genomic_DNA"/>
</dbReference>
<keyword evidence="1" id="KW-0812">Transmembrane</keyword>
<evidence type="ECO:0008006" key="4">
    <source>
        <dbReference type="Google" id="ProtNLM"/>
    </source>
</evidence>
<dbReference type="HOGENOM" id="CLU_780631_0_0_4"/>
<feature type="transmembrane region" description="Helical" evidence="1">
    <location>
        <begin position="102"/>
        <end position="119"/>
    </location>
</feature>
<evidence type="ECO:0000313" key="3">
    <source>
        <dbReference type="Proteomes" id="UP000000374"/>
    </source>
</evidence>
<reference evidence="3" key="1">
    <citation type="submission" date="2006-12" db="EMBL/GenBank/DDBJ databases">
        <title>Complete sequence of chromosome 1 of Verminephrobacter eiseniae EF01-2.</title>
        <authorList>
            <person name="Copeland A."/>
            <person name="Lucas S."/>
            <person name="Lapidus A."/>
            <person name="Barry K."/>
            <person name="Detter J.C."/>
            <person name="Glavina del Rio T."/>
            <person name="Dalin E."/>
            <person name="Tice H."/>
            <person name="Pitluck S."/>
            <person name="Chertkov O."/>
            <person name="Brettin T."/>
            <person name="Bruce D."/>
            <person name="Han C."/>
            <person name="Tapia R."/>
            <person name="Gilna P."/>
            <person name="Schmutz J."/>
            <person name="Larimer F."/>
            <person name="Land M."/>
            <person name="Hauser L."/>
            <person name="Kyrpides N."/>
            <person name="Kim E."/>
            <person name="Stahl D."/>
            <person name="Richardson P."/>
        </authorList>
    </citation>
    <scope>NUCLEOTIDE SEQUENCE [LARGE SCALE GENOMIC DNA]</scope>
    <source>
        <strain evidence="3">EF01-2</strain>
    </source>
</reference>
<dbReference type="STRING" id="391735.Veis_2547"/>
<dbReference type="Proteomes" id="UP000000374">
    <property type="component" value="Chromosome"/>
</dbReference>
<feature type="transmembrane region" description="Helical" evidence="1">
    <location>
        <begin position="181"/>
        <end position="201"/>
    </location>
</feature>
<evidence type="ECO:0000256" key="1">
    <source>
        <dbReference type="SAM" id="Phobius"/>
    </source>
</evidence>
<feature type="transmembrane region" description="Helical" evidence="1">
    <location>
        <begin position="131"/>
        <end position="160"/>
    </location>
</feature>
<keyword evidence="3" id="KW-1185">Reference proteome</keyword>
<proteinExistence type="predicted"/>
<dbReference type="GeneID" id="76461077"/>
<dbReference type="eggNOG" id="ENOG502ZJMM">
    <property type="taxonomic scope" value="Bacteria"/>
</dbReference>
<gene>
    <name evidence="2" type="ordered locus">Veis_2547</name>
</gene>
<name>A1WKY5_VEREI</name>
<feature type="transmembrane region" description="Helical" evidence="1">
    <location>
        <begin position="221"/>
        <end position="241"/>
    </location>
</feature>
<sequence>MLTSFGRYRLSYAVSLFLAISILGALLMFGFARNAGYTQTDLTFAMTMIICGVTYATVRDAAGAFAYAVESSKFYRDEADFALLKSYACGWRRVAALLARPMPSTLLIAASFLGLQFLATRRLAADSEPNLQAAVLFVAVLFPFALSLLVHFLSPVFVGWKDLDMRKMPPMPQGEGSVAKLMRKIAVADLLITMLINVALVMPVRHNPDFHPSLGYGSVEFVAAALILAMIVGTLSLLSAWRTRVYACSGDLYRLRAIDLTWTPLSQVTGNRWVRWVRYSLLIGGFTIVACLLLGALYETAPIQIVLVLLLLPVAIMFRVERNAVLTSNFRDASQLVAEFPARMPISERIDLVRP</sequence>
<feature type="transmembrane region" description="Helical" evidence="1">
    <location>
        <begin position="44"/>
        <end position="69"/>
    </location>
</feature>
<dbReference type="AlphaFoldDB" id="A1WKY5"/>
<dbReference type="KEGG" id="vei:Veis_2547"/>
<dbReference type="RefSeq" id="WP_011810293.1">
    <property type="nucleotide sequence ID" value="NC_008786.1"/>
</dbReference>
<feature type="transmembrane region" description="Helical" evidence="1">
    <location>
        <begin position="303"/>
        <end position="320"/>
    </location>
</feature>
<accession>A1WKY5</accession>
<keyword evidence="1" id="KW-0472">Membrane</keyword>
<evidence type="ECO:0000313" key="2">
    <source>
        <dbReference type="EMBL" id="ABM58292.1"/>
    </source>
</evidence>
<protein>
    <recommendedName>
        <fullName evidence="4">Transmembrane protein</fullName>
    </recommendedName>
</protein>
<feature type="transmembrane region" description="Helical" evidence="1">
    <location>
        <begin position="276"/>
        <end position="297"/>
    </location>
</feature>
<organism evidence="2 3">
    <name type="scientific">Verminephrobacter eiseniae (strain EF01-2)</name>
    <dbReference type="NCBI Taxonomy" id="391735"/>
    <lineage>
        <taxon>Bacteria</taxon>
        <taxon>Pseudomonadati</taxon>
        <taxon>Pseudomonadota</taxon>
        <taxon>Betaproteobacteria</taxon>
        <taxon>Burkholderiales</taxon>
        <taxon>Comamonadaceae</taxon>
        <taxon>Verminephrobacter</taxon>
    </lineage>
</organism>